<gene>
    <name evidence="2" type="ORF">C1SCF055_LOCUS21501</name>
</gene>
<proteinExistence type="predicted"/>
<protein>
    <submittedName>
        <fullName evidence="4">Transmembrane protein</fullName>
    </submittedName>
</protein>
<accession>A0A9P1CPQ6</accession>
<feature type="region of interest" description="Disordered" evidence="1">
    <location>
        <begin position="1"/>
        <end position="49"/>
    </location>
</feature>
<dbReference type="EMBL" id="CAMXCT020002004">
    <property type="protein sequence ID" value="CAL1148263.1"/>
    <property type="molecule type" value="Genomic_DNA"/>
</dbReference>
<comment type="caution">
    <text evidence="2">The sequence shown here is derived from an EMBL/GenBank/DDBJ whole genome shotgun (WGS) entry which is preliminary data.</text>
</comment>
<feature type="compositionally biased region" description="Polar residues" evidence="1">
    <location>
        <begin position="1"/>
        <end position="31"/>
    </location>
</feature>
<evidence type="ECO:0000256" key="1">
    <source>
        <dbReference type="SAM" id="MobiDB-lite"/>
    </source>
</evidence>
<reference evidence="3" key="2">
    <citation type="submission" date="2024-04" db="EMBL/GenBank/DDBJ databases">
        <authorList>
            <person name="Chen Y."/>
            <person name="Shah S."/>
            <person name="Dougan E. K."/>
            <person name="Thang M."/>
            <person name="Chan C."/>
        </authorList>
    </citation>
    <scope>NUCLEOTIDE SEQUENCE [LARGE SCALE GENOMIC DNA]</scope>
</reference>
<sequence length="87" mass="9800">ATQTTSSLEAMQTTCTLEGQSTLSDATSTGAKSPEEEKPKESVTKEVDPKIQQLQTENIQMRVQLERLWIMIEEAEKKGEDQVCWKL</sequence>
<organism evidence="2">
    <name type="scientific">Cladocopium goreaui</name>
    <dbReference type="NCBI Taxonomy" id="2562237"/>
    <lineage>
        <taxon>Eukaryota</taxon>
        <taxon>Sar</taxon>
        <taxon>Alveolata</taxon>
        <taxon>Dinophyceae</taxon>
        <taxon>Suessiales</taxon>
        <taxon>Symbiodiniaceae</taxon>
        <taxon>Cladocopium</taxon>
    </lineage>
</organism>
<dbReference type="Proteomes" id="UP001152797">
    <property type="component" value="Unassembled WGS sequence"/>
</dbReference>
<dbReference type="OrthoDB" id="10657979at2759"/>
<keyword evidence="4" id="KW-0472">Membrane</keyword>
<evidence type="ECO:0000313" key="2">
    <source>
        <dbReference type="EMBL" id="CAI3994888.1"/>
    </source>
</evidence>
<evidence type="ECO:0000313" key="5">
    <source>
        <dbReference type="Proteomes" id="UP001152797"/>
    </source>
</evidence>
<evidence type="ECO:0000313" key="4">
    <source>
        <dbReference type="EMBL" id="CAL4782200.1"/>
    </source>
</evidence>
<evidence type="ECO:0000313" key="3">
    <source>
        <dbReference type="EMBL" id="CAL1148263.1"/>
    </source>
</evidence>
<keyword evidence="4" id="KW-0812">Transmembrane</keyword>
<name>A0A9P1CPQ6_9DINO</name>
<keyword evidence="5" id="KW-1185">Reference proteome</keyword>
<dbReference type="AlphaFoldDB" id="A0A9P1CPQ6"/>
<dbReference type="EMBL" id="CAMXCT030002004">
    <property type="protein sequence ID" value="CAL4782200.1"/>
    <property type="molecule type" value="Genomic_DNA"/>
</dbReference>
<feature type="compositionally biased region" description="Basic and acidic residues" evidence="1">
    <location>
        <begin position="33"/>
        <end position="49"/>
    </location>
</feature>
<reference evidence="2" key="1">
    <citation type="submission" date="2022-10" db="EMBL/GenBank/DDBJ databases">
        <authorList>
            <person name="Chen Y."/>
            <person name="Dougan E. K."/>
            <person name="Chan C."/>
            <person name="Rhodes N."/>
            <person name="Thang M."/>
        </authorList>
    </citation>
    <scope>NUCLEOTIDE SEQUENCE</scope>
</reference>
<feature type="non-terminal residue" evidence="2">
    <location>
        <position position="87"/>
    </location>
</feature>
<dbReference type="EMBL" id="CAMXCT010002004">
    <property type="protein sequence ID" value="CAI3994888.1"/>
    <property type="molecule type" value="Genomic_DNA"/>
</dbReference>